<organism evidence="1 2">
    <name type="scientific">Spirosoma rhododendri</name>
    <dbReference type="NCBI Taxonomy" id="2728024"/>
    <lineage>
        <taxon>Bacteria</taxon>
        <taxon>Pseudomonadati</taxon>
        <taxon>Bacteroidota</taxon>
        <taxon>Cytophagia</taxon>
        <taxon>Cytophagales</taxon>
        <taxon>Cytophagaceae</taxon>
        <taxon>Spirosoma</taxon>
    </lineage>
</organism>
<dbReference type="Proteomes" id="UP000501128">
    <property type="component" value="Plasmid unnamed1"/>
</dbReference>
<dbReference type="InterPro" id="IPR009057">
    <property type="entry name" value="Homeodomain-like_sf"/>
</dbReference>
<sequence length="122" mass="13872">MAVAIPFATRQQIIQMRAQGKSYCQISQELSVSYDAVRRISKRQGQFGEVGLLPRYKQCGTVGVRLAALYHRVSLWLKRAHPLWGAPYIRLQLNARYAMGCLPSIRTLQLWFKAAGLTKPRP</sequence>
<reference evidence="1 2" key="1">
    <citation type="submission" date="2020-04" db="EMBL/GenBank/DDBJ databases">
        <title>Genome sequencing of novel species.</title>
        <authorList>
            <person name="Heo J."/>
            <person name="Kim S.-J."/>
            <person name="Kim J.-S."/>
            <person name="Hong S.-B."/>
            <person name="Kwon S.-W."/>
        </authorList>
    </citation>
    <scope>NUCLEOTIDE SEQUENCE [LARGE SCALE GENOMIC DNA]</scope>
    <source>
        <strain evidence="1 2">CJU-R4</strain>
        <plasmid evidence="1 2">unnamed1</plasmid>
    </source>
</reference>
<gene>
    <name evidence="1" type="ORF">HH216_24655</name>
</gene>
<dbReference type="Gene3D" id="1.10.10.10">
    <property type="entry name" value="Winged helix-like DNA-binding domain superfamily/Winged helix DNA-binding domain"/>
    <property type="match status" value="1"/>
</dbReference>
<dbReference type="EMBL" id="CP051678">
    <property type="protein sequence ID" value="QJD81562.1"/>
    <property type="molecule type" value="Genomic_DNA"/>
</dbReference>
<dbReference type="SUPFAM" id="SSF46689">
    <property type="entry name" value="Homeodomain-like"/>
    <property type="match status" value="1"/>
</dbReference>
<evidence type="ECO:0000313" key="2">
    <source>
        <dbReference type="Proteomes" id="UP000501128"/>
    </source>
</evidence>
<dbReference type="AlphaFoldDB" id="A0A7L5DVD2"/>
<evidence type="ECO:0000313" key="1">
    <source>
        <dbReference type="EMBL" id="QJD81562.1"/>
    </source>
</evidence>
<dbReference type="Pfam" id="PF13384">
    <property type="entry name" value="HTH_23"/>
    <property type="match status" value="1"/>
</dbReference>
<keyword evidence="1" id="KW-0614">Plasmid</keyword>
<dbReference type="InterPro" id="IPR036388">
    <property type="entry name" value="WH-like_DNA-bd_sf"/>
</dbReference>
<dbReference type="KEGG" id="srho:HH216_24655"/>
<keyword evidence="2" id="KW-1185">Reference proteome</keyword>
<accession>A0A7L5DVD2</accession>
<protein>
    <submittedName>
        <fullName evidence="1">Uncharacterized protein</fullName>
    </submittedName>
</protein>
<geneLocation type="plasmid" evidence="1 2">
    <name>unnamed1</name>
</geneLocation>
<proteinExistence type="predicted"/>
<name>A0A7L5DVD2_9BACT</name>